<keyword evidence="1" id="KW-0472">Membrane</keyword>
<gene>
    <name evidence="2" type="ORF">AMK59_6415</name>
</gene>
<organism evidence="2 3">
    <name type="scientific">Oryctes borbonicus</name>
    <dbReference type="NCBI Taxonomy" id="1629725"/>
    <lineage>
        <taxon>Eukaryota</taxon>
        <taxon>Metazoa</taxon>
        <taxon>Ecdysozoa</taxon>
        <taxon>Arthropoda</taxon>
        <taxon>Hexapoda</taxon>
        <taxon>Insecta</taxon>
        <taxon>Pterygota</taxon>
        <taxon>Neoptera</taxon>
        <taxon>Endopterygota</taxon>
        <taxon>Coleoptera</taxon>
        <taxon>Polyphaga</taxon>
        <taxon>Scarabaeiformia</taxon>
        <taxon>Scarabaeidae</taxon>
        <taxon>Dynastinae</taxon>
        <taxon>Oryctes</taxon>
    </lineage>
</organism>
<reference evidence="2 3" key="1">
    <citation type="submission" date="2015-09" db="EMBL/GenBank/DDBJ databases">
        <title>Draft genome of the scarab beetle Oryctes borbonicus.</title>
        <authorList>
            <person name="Meyer J.M."/>
            <person name="Markov G.V."/>
            <person name="Baskaran P."/>
            <person name="Herrmann M."/>
            <person name="Sommer R.J."/>
            <person name="Roedelsperger C."/>
        </authorList>
    </citation>
    <scope>NUCLEOTIDE SEQUENCE [LARGE SCALE GENOMIC DNA]</scope>
    <source>
        <strain evidence="2">OB123</strain>
        <tissue evidence="2">Whole animal</tissue>
    </source>
</reference>
<comment type="caution">
    <text evidence="2">The sequence shown here is derived from an EMBL/GenBank/DDBJ whole genome shotgun (WGS) entry which is preliminary data.</text>
</comment>
<keyword evidence="3" id="KW-1185">Reference proteome</keyword>
<keyword evidence="1" id="KW-1133">Transmembrane helix</keyword>
<protein>
    <recommendedName>
        <fullName evidence="4">Gustatory receptor</fullName>
    </recommendedName>
</protein>
<evidence type="ECO:0008006" key="4">
    <source>
        <dbReference type="Google" id="ProtNLM"/>
    </source>
</evidence>
<dbReference type="Proteomes" id="UP000051574">
    <property type="component" value="Unassembled WGS sequence"/>
</dbReference>
<dbReference type="PANTHER" id="PTHR38337:SF1">
    <property type="entry name" value="GUSTATORY RECEPTOR"/>
    <property type="match status" value="1"/>
</dbReference>
<feature type="transmembrane region" description="Helical" evidence="1">
    <location>
        <begin position="349"/>
        <end position="369"/>
    </location>
</feature>
<keyword evidence="1" id="KW-0812">Transmembrane</keyword>
<feature type="transmembrane region" description="Helical" evidence="1">
    <location>
        <begin position="203"/>
        <end position="224"/>
    </location>
</feature>
<evidence type="ECO:0000313" key="2">
    <source>
        <dbReference type="EMBL" id="KRT79132.1"/>
    </source>
</evidence>
<name>A0A0T6AVH1_9SCAR</name>
<sequence>MDITNQCKNDDYEPKRIDSTSYTARPSISRSVGDGNQTVDSDLAHFSVTTVLSYCKTKILKPYLRLLSITGLRSFSNDQSESITFSDCCSYVYIFVLLLLMIMGYLLQYMACFRRDRGFGYIVLERGYRSERHNDLYEHICNDSILFSYAIPHILHFMGYVYAFFIFRSSGDDQLPSLMETVFLSLSNLSNGFQSQKRLIKTLWIFVSISLVWMILSLITAIIMMGEGIIEFKWLTKANESVTIIMKVLLIVSTLWHDVIQATVISNYCLQSQLLTSYIFFLKEKLIQNLTQLTEWIKDVEEFKKLLCFLNGKLSASVCLFSLVNICRAFTGVLWLLDLDKIDRDNVCAIGINILNIILWMFLSATPFIQAARLSSACEVIRSVGHETRV</sequence>
<dbReference type="AlphaFoldDB" id="A0A0T6AVH1"/>
<feature type="transmembrane region" description="Helical" evidence="1">
    <location>
        <begin position="314"/>
        <end position="337"/>
    </location>
</feature>
<dbReference type="PANTHER" id="PTHR38337">
    <property type="entry name" value="AGAP010540-PA"/>
    <property type="match status" value="1"/>
</dbReference>
<feature type="non-terminal residue" evidence="2">
    <location>
        <position position="390"/>
    </location>
</feature>
<evidence type="ECO:0000313" key="3">
    <source>
        <dbReference type="Proteomes" id="UP000051574"/>
    </source>
</evidence>
<proteinExistence type="predicted"/>
<dbReference type="EMBL" id="LJIG01022707">
    <property type="protein sequence ID" value="KRT79132.1"/>
    <property type="molecule type" value="Genomic_DNA"/>
</dbReference>
<dbReference type="OrthoDB" id="6020333at2759"/>
<feature type="transmembrane region" description="Helical" evidence="1">
    <location>
        <begin position="90"/>
        <end position="107"/>
    </location>
</feature>
<evidence type="ECO:0000256" key="1">
    <source>
        <dbReference type="SAM" id="Phobius"/>
    </source>
</evidence>
<accession>A0A0T6AVH1</accession>